<name>I3EI86_NEMP3</name>
<dbReference type="VEuPathDB" id="MicrosporidiaDB:NEQG_00752"/>
<proteinExistence type="predicted"/>
<dbReference type="InParanoid" id="I3EI86"/>
<sequence>MAYPATYLKIFRKAFCITRITRNVSMPCSINRHKYLYIKSVPGHTSTVKGLPSQFTIYIYRIIILYE</sequence>
<dbReference type="AlphaFoldDB" id="I3EI86"/>
<evidence type="ECO:0000313" key="2">
    <source>
        <dbReference type="Proteomes" id="UP000002872"/>
    </source>
</evidence>
<organism evidence="1 2">
    <name type="scientific">Nematocida parisii (strain ERTm3)</name>
    <name type="common">Nematode killer fungus</name>
    <dbReference type="NCBI Taxonomy" id="935791"/>
    <lineage>
        <taxon>Eukaryota</taxon>
        <taxon>Fungi</taxon>
        <taxon>Fungi incertae sedis</taxon>
        <taxon>Microsporidia</taxon>
        <taxon>Nematocida</taxon>
    </lineage>
</organism>
<evidence type="ECO:0000313" key="1">
    <source>
        <dbReference type="EMBL" id="EIJ88933.1"/>
    </source>
</evidence>
<dbReference type="EMBL" id="GL870877">
    <property type="protein sequence ID" value="EIJ88933.1"/>
    <property type="molecule type" value="Genomic_DNA"/>
</dbReference>
<protein>
    <submittedName>
        <fullName evidence="1">Uncharacterized protein</fullName>
    </submittedName>
</protein>
<dbReference type="HOGENOM" id="CLU_2812994_0_0_1"/>
<gene>
    <name evidence="1" type="ORF">NEQG_00752</name>
</gene>
<dbReference type="Proteomes" id="UP000002872">
    <property type="component" value="Unassembled WGS sequence"/>
</dbReference>
<reference evidence="1" key="1">
    <citation type="submission" date="2011-01" db="EMBL/GenBank/DDBJ databases">
        <title>The Genome Sequence of Nematocida parisii strain ERTm3.</title>
        <authorList>
            <consortium name="The Broad Institute Genome Sequencing Platform"/>
            <consortium name="The Broad Institute Genome Sequencing Center for Infectious Disease"/>
            <person name="Cuomo C."/>
            <person name="Troemel E."/>
            <person name="Young S.K."/>
            <person name="Zeng Q."/>
            <person name="Gargeya S."/>
            <person name="Fitzgerald M."/>
            <person name="Haas B."/>
            <person name="Abouelleil A."/>
            <person name="Alvarado L."/>
            <person name="Arachchi H.M."/>
            <person name="Berlin A."/>
            <person name="Chapman S.B."/>
            <person name="Gearin G."/>
            <person name="Goldberg J."/>
            <person name="Griggs A."/>
            <person name="Gujja S."/>
            <person name="Hansen M."/>
            <person name="Heiman D."/>
            <person name="Howarth C."/>
            <person name="Larimer J."/>
            <person name="Lui A."/>
            <person name="MacDonald P.J.P."/>
            <person name="McCowen C."/>
            <person name="Montmayeur A."/>
            <person name="Murphy C."/>
            <person name="Neiman D."/>
            <person name="Pearson M."/>
            <person name="Priest M."/>
            <person name="Roberts A."/>
            <person name="Saif S."/>
            <person name="Shea T."/>
            <person name="Sisk P."/>
            <person name="Stolte C."/>
            <person name="Sykes S."/>
            <person name="Wortman J."/>
            <person name="Nusbaum C."/>
            <person name="Birren B."/>
        </authorList>
    </citation>
    <scope>NUCLEOTIDE SEQUENCE</scope>
    <source>
        <strain evidence="1">ERTm3</strain>
    </source>
</reference>
<accession>I3EI86</accession>
<keyword evidence="2" id="KW-1185">Reference proteome</keyword>